<keyword evidence="3" id="KW-0732">Signal</keyword>
<evidence type="ECO:0000313" key="5">
    <source>
        <dbReference type="Proteomes" id="UP000620124"/>
    </source>
</evidence>
<evidence type="ECO:0000256" key="3">
    <source>
        <dbReference type="SAM" id="SignalP"/>
    </source>
</evidence>
<feature type="region of interest" description="Disordered" evidence="1">
    <location>
        <begin position="179"/>
        <end position="241"/>
    </location>
</feature>
<reference evidence="4" key="1">
    <citation type="submission" date="2020-05" db="EMBL/GenBank/DDBJ databases">
        <title>Mycena genomes resolve the evolution of fungal bioluminescence.</title>
        <authorList>
            <person name="Tsai I.J."/>
        </authorList>
    </citation>
    <scope>NUCLEOTIDE SEQUENCE</scope>
    <source>
        <strain evidence="4">CCC161011</strain>
    </source>
</reference>
<name>A0A8H6Y505_9AGAR</name>
<feature type="compositionally biased region" description="Basic and acidic residues" evidence="1">
    <location>
        <begin position="179"/>
        <end position="194"/>
    </location>
</feature>
<dbReference type="EMBL" id="JACAZI010000009">
    <property type="protein sequence ID" value="KAF7352529.1"/>
    <property type="molecule type" value="Genomic_DNA"/>
</dbReference>
<keyword evidence="2" id="KW-0472">Membrane</keyword>
<feature type="signal peptide" evidence="3">
    <location>
        <begin position="1"/>
        <end position="17"/>
    </location>
</feature>
<dbReference type="AlphaFoldDB" id="A0A8H6Y505"/>
<feature type="chain" id="PRO_5034247645" description="Transmembrane protein" evidence="3">
    <location>
        <begin position="18"/>
        <end position="241"/>
    </location>
</feature>
<evidence type="ECO:0000313" key="4">
    <source>
        <dbReference type="EMBL" id="KAF7352529.1"/>
    </source>
</evidence>
<feature type="region of interest" description="Disordered" evidence="1">
    <location>
        <begin position="46"/>
        <end position="128"/>
    </location>
</feature>
<sequence length="241" mass="25909">MYLSLAFLLCLLPLLSAAPATSNTPAAVSDPGAAIASSFSASATPQRVSTDASIPPSQVQKGSSQAASTTHSSVHKPTVGTTKHHVVTPTAQPHTGGQITHGSIPTTRSFVPGPAPSHFHPRPPPQHHQSEATLVFEILGALAGVIFFLSVVRCIYSYNRTPSHDRITSILHRHQLQREMEELERNPPDHRRSLVEPPPPPYIAPPAYPDDESTPLSHPRRENVSYGEDPRTPPSAVRPNG</sequence>
<protein>
    <recommendedName>
        <fullName evidence="6">Transmembrane protein</fullName>
    </recommendedName>
</protein>
<dbReference type="OrthoDB" id="3066970at2759"/>
<keyword evidence="5" id="KW-1185">Reference proteome</keyword>
<keyword evidence="2" id="KW-0812">Transmembrane</keyword>
<proteinExistence type="predicted"/>
<organism evidence="4 5">
    <name type="scientific">Mycena venus</name>
    <dbReference type="NCBI Taxonomy" id="2733690"/>
    <lineage>
        <taxon>Eukaryota</taxon>
        <taxon>Fungi</taxon>
        <taxon>Dikarya</taxon>
        <taxon>Basidiomycota</taxon>
        <taxon>Agaricomycotina</taxon>
        <taxon>Agaricomycetes</taxon>
        <taxon>Agaricomycetidae</taxon>
        <taxon>Agaricales</taxon>
        <taxon>Marasmiineae</taxon>
        <taxon>Mycenaceae</taxon>
        <taxon>Mycena</taxon>
    </lineage>
</organism>
<evidence type="ECO:0008006" key="6">
    <source>
        <dbReference type="Google" id="ProtNLM"/>
    </source>
</evidence>
<feature type="compositionally biased region" description="Polar residues" evidence="1">
    <location>
        <begin position="89"/>
        <end position="109"/>
    </location>
</feature>
<feature type="compositionally biased region" description="Pro residues" evidence="1">
    <location>
        <begin position="196"/>
        <end position="208"/>
    </location>
</feature>
<evidence type="ECO:0000256" key="1">
    <source>
        <dbReference type="SAM" id="MobiDB-lite"/>
    </source>
</evidence>
<feature type="compositionally biased region" description="Basic and acidic residues" evidence="1">
    <location>
        <begin position="219"/>
        <end position="231"/>
    </location>
</feature>
<dbReference type="Proteomes" id="UP000620124">
    <property type="component" value="Unassembled WGS sequence"/>
</dbReference>
<gene>
    <name evidence="4" type="ORF">MVEN_01217900</name>
</gene>
<keyword evidence="2" id="KW-1133">Transmembrane helix</keyword>
<accession>A0A8H6Y505</accession>
<feature type="transmembrane region" description="Helical" evidence="2">
    <location>
        <begin position="134"/>
        <end position="156"/>
    </location>
</feature>
<comment type="caution">
    <text evidence="4">The sequence shown here is derived from an EMBL/GenBank/DDBJ whole genome shotgun (WGS) entry which is preliminary data.</text>
</comment>
<feature type="compositionally biased region" description="Polar residues" evidence="1">
    <location>
        <begin position="46"/>
        <end position="72"/>
    </location>
</feature>
<evidence type="ECO:0000256" key="2">
    <source>
        <dbReference type="SAM" id="Phobius"/>
    </source>
</evidence>